<evidence type="ECO:0000313" key="1">
    <source>
        <dbReference type="EMBL" id="CAG8762490.1"/>
    </source>
</evidence>
<dbReference type="Proteomes" id="UP000789920">
    <property type="component" value="Unassembled WGS sequence"/>
</dbReference>
<organism evidence="1 2">
    <name type="scientific">Racocetra persica</name>
    <dbReference type="NCBI Taxonomy" id="160502"/>
    <lineage>
        <taxon>Eukaryota</taxon>
        <taxon>Fungi</taxon>
        <taxon>Fungi incertae sedis</taxon>
        <taxon>Mucoromycota</taxon>
        <taxon>Glomeromycotina</taxon>
        <taxon>Glomeromycetes</taxon>
        <taxon>Diversisporales</taxon>
        <taxon>Gigasporaceae</taxon>
        <taxon>Racocetra</taxon>
    </lineage>
</organism>
<proteinExistence type="predicted"/>
<accession>A0ACA9QR83</accession>
<keyword evidence="2" id="KW-1185">Reference proteome</keyword>
<dbReference type="EMBL" id="CAJVQC010036927">
    <property type="protein sequence ID" value="CAG8762490.1"/>
    <property type="molecule type" value="Genomic_DNA"/>
</dbReference>
<sequence length="56" mass="5730">VFVNVDETVNGDSSTSILFVVALISVSLGGVLLLRVSLETAAEKLPAVTTQDVAGI</sequence>
<name>A0ACA9QR83_9GLOM</name>
<protein>
    <submittedName>
        <fullName evidence="1">13255_t:CDS:1</fullName>
    </submittedName>
</protein>
<reference evidence="1" key="1">
    <citation type="submission" date="2021-06" db="EMBL/GenBank/DDBJ databases">
        <authorList>
            <person name="Kallberg Y."/>
            <person name="Tangrot J."/>
            <person name="Rosling A."/>
        </authorList>
    </citation>
    <scope>NUCLEOTIDE SEQUENCE</scope>
    <source>
        <strain evidence="1">MA461A</strain>
    </source>
</reference>
<comment type="caution">
    <text evidence="1">The sequence shown here is derived from an EMBL/GenBank/DDBJ whole genome shotgun (WGS) entry which is preliminary data.</text>
</comment>
<gene>
    <name evidence="1" type="ORF">RPERSI_LOCUS15395</name>
</gene>
<evidence type="ECO:0000313" key="2">
    <source>
        <dbReference type="Proteomes" id="UP000789920"/>
    </source>
</evidence>
<feature type="non-terminal residue" evidence="1">
    <location>
        <position position="1"/>
    </location>
</feature>